<sequence length="98" mass="11166">MVTVKLGNDDFILFIRKNQRQGGKASVTKNNQLGSDIWKFIRDSKIGDKVNDDSIPCQWNPIECNDEGLGLPKNATQFNIETTKLEILYNKLYEMSQA</sequence>
<protein>
    <submittedName>
        <fullName evidence="1">Uncharacterized protein</fullName>
    </submittedName>
</protein>
<evidence type="ECO:0000313" key="2">
    <source>
        <dbReference type="Proteomes" id="UP000007995"/>
    </source>
</evidence>
<organism evidence="1 2">
    <name type="scientific">Bacteroides finegoldii CL09T03C10</name>
    <dbReference type="NCBI Taxonomy" id="997888"/>
    <lineage>
        <taxon>Bacteria</taxon>
        <taxon>Pseudomonadati</taxon>
        <taxon>Bacteroidota</taxon>
        <taxon>Bacteroidia</taxon>
        <taxon>Bacteroidales</taxon>
        <taxon>Bacteroidaceae</taxon>
        <taxon>Bacteroides</taxon>
    </lineage>
</organism>
<dbReference type="EMBL" id="AGXW01000002">
    <property type="protein sequence ID" value="EKJ91773.1"/>
    <property type="molecule type" value="Genomic_DNA"/>
</dbReference>
<name>K5DFN1_9BACE</name>
<reference evidence="1 2" key="1">
    <citation type="submission" date="2012-02" db="EMBL/GenBank/DDBJ databases">
        <title>The Genome Sequence of Bacteroides finegoldii CL09T03C10.</title>
        <authorList>
            <consortium name="The Broad Institute Genome Sequencing Platform"/>
            <person name="Earl A."/>
            <person name="Ward D."/>
            <person name="Feldgarden M."/>
            <person name="Gevers D."/>
            <person name="Zitomersky N.L."/>
            <person name="Coyne M.J."/>
            <person name="Comstock L.E."/>
            <person name="Young S.K."/>
            <person name="Zeng Q."/>
            <person name="Gargeya S."/>
            <person name="Fitzgerald M."/>
            <person name="Haas B."/>
            <person name="Abouelleil A."/>
            <person name="Alvarado L."/>
            <person name="Arachchi H.M."/>
            <person name="Berlin A."/>
            <person name="Chapman S.B."/>
            <person name="Gearin G."/>
            <person name="Goldberg J."/>
            <person name="Griggs A."/>
            <person name="Gujja S."/>
            <person name="Hansen M."/>
            <person name="Heiman D."/>
            <person name="Howarth C."/>
            <person name="Larimer J."/>
            <person name="Lui A."/>
            <person name="MacDonald P.J.P."/>
            <person name="McCowen C."/>
            <person name="Montmayeur A."/>
            <person name="Murphy C."/>
            <person name="Neiman D."/>
            <person name="Pearson M."/>
            <person name="Priest M."/>
            <person name="Roberts A."/>
            <person name="Saif S."/>
            <person name="Shea T."/>
            <person name="Sisk P."/>
            <person name="Stolte C."/>
            <person name="Sykes S."/>
            <person name="Wortman J."/>
            <person name="Nusbaum C."/>
            <person name="Birren B."/>
        </authorList>
    </citation>
    <scope>NUCLEOTIDE SEQUENCE [LARGE SCALE GENOMIC DNA]</scope>
    <source>
        <strain evidence="1 2">CL09T03C10</strain>
    </source>
</reference>
<dbReference type="OrthoDB" id="1100804at2"/>
<dbReference type="RefSeq" id="WP_007759439.1">
    <property type="nucleotide sequence ID" value="NZ_AKBZ01000001.1"/>
</dbReference>
<dbReference type="HOGENOM" id="CLU_2327962_0_0_10"/>
<accession>K5DFN1</accession>
<dbReference type="Proteomes" id="UP000007995">
    <property type="component" value="Unassembled WGS sequence"/>
</dbReference>
<evidence type="ECO:0000313" key="1">
    <source>
        <dbReference type="EMBL" id="EKJ91773.1"/>
    </source>
</evidence>
<proteinExistence type="predicted"/>
<gene>
    <name evidence="1" type="ORF">HMPREF1057_00608</name>
</gene>
<comment type="caution">
    <text evidence="1">The sequence shown here is derived from an EMBL/GenBank/DDBJ whole genome shotgun (WGS) entry which is preliminary data.</text>
</comment>
<dbReference type="AlphaFoldDB" id="K5DFN1"/>